<dbReference type="AlphaFoldDB" id="A0A9J6QFA9"/>
<keyword evidence="9" id="KW-1185">Reference proteome</keyword>
<dbReference type="InterPro" id="IPR005565">
    <property type="entry name" value="Hemolysn_activator_HlyB_C"/>
</dbReference>
<evidence type="ECO:0000259" key="7">
    <source>
        <dbReference type="Pfam" id="PF17287"/>
    </source>
</evidence>
<accession>A0A9J6QFA9</accession>
<dbReference type="Proteomes" id="UP001061282">
    <property type="component" value="Unassembled WGS sequence"/>
</dbReference>
<dbReference type="Pfam" id="PF03865">
    <property type="entry name" value="ShlB"/>
    <property type="match status" value="1"/>
</dbReference>
<keyword evidence="2" id="KW-0812">Transmembrane</keyword>
<sequence length="558" mass="62266">MLKIALPSVTGFLALLSLSFTAGASSIQPSASQTEQDKARQASLAPQQQAFKSNRTSPNSQTINFPKEDVCKYINGVIIESENDKLTQKLLGKMASQANSQCLGIKGVTLLARALQNELILKGYITSLLDVPAQEMADGILRLTLTYGKVGSVAYDATKENSETRLWNTLPFSEGDVLKLSDLEQGMANLQRLPGSTAHMKLEPGKQDGETDIRLTRKMGKKWQVAAWLDDAGSRASGRYQGGASLYLYDLTTLDDTLYIAAGGDVEYNEHNDGNNNASIYYSIPFGYWNASLYASQSEYLQQVKGRYSTTDYESKNRYFSATLERLLSQTRTQKTSLSARVFKSRSRYYFGGIEMSVMRKQNPAWELSLRHQHYFNNKVIDAGISMQRRLGWLSSMPTPEEKAHLFDNEARVVRADIKALMKFASTGDNFTYAPQLSVQLSPDKLSSDNNFNIGSRWSVRGFDGESSLSSSEGWYMRNDFIWDIPLPNQQFYLGLDVGKIIGSDQYQKGKVLSGTVAGLRGEVLSTQYDLFIGTPLSKPESYHTDALNMGFSLQWRY</sequence>
<keyword evidence="1" id="KW-1134">Transmembrane beta strand</keyword>
<dbReference type="PANTHER" id="PTHR34597">
    <property type="entry name" value="SLR1661 PROTEIN"/>
    <property type="match status" value="1"/>
</dbReference>
<dbReference type="InterPro" id="IPR035251">
    <property type="entry name" value="ShlB_POTRA"/>
</dbReference>
<evidence type="ECO:0000256" key="2">
    <source>
        <dbReference type="ARBA" id="ARBA00022692"/>
    </source>
</evidence>
<keyword evidence="3" id="KW-0998">Cell outer membrane</keyword>
<organism evidence="8 9">
    <name type="scientific">Silvania confinis</name>
    <dbReference type="NCBI Taxonomy" id="2926470"/>
    <lineage>
        <taxon>Bacteria</taxon>
        <taxon>Pseudomonadati</taxon>
        <taxon>Pseudomonadota</taxon>
        <taxon>Gammaproteobacteria</taxon>
        <taxon>Enterobacterales</taxon>
        <taxon>Enterobacteriaceae</taxon>
        <taxon>Silvania</taxon>
    </lineage>
</organism>
<dbReference type="InterPro" id="IPR051544">
    <property type="entry name" value="TPS_OM_transporter"/>
</dbReference>
<feature type="domain" description="ShlB POTRA" evidence="7">
    <location>
        <begin position="149"/>
        <end position="204"/>
    </location>
</feature>
<evidence type="ECO:0000313" key="9">
    <source>
        <dbReference type="Proteomes" id="UP001061282"/>
    </source>
</evidence>
<evidence type="ECO:0000313" key="8">
    <source>
        <dbReference type="EMBL" id="MCU6670608.1"/>
    </source>
</evidence>
<dbReference type="Pfam" id="PF17287">
    <property type="entry name" value="POTRA_3"/>
    <property type="match status" value="1"/>
</dbReference>
<protein>
    <submittedName>
        <fullName evidence="8">ShlB/FhaC/HecB family hemolysin secretion/activation protein</fullName>
    </submittedName>
</protein>
<proteinExistence type="predicted"/>
<gene>
    <name evidence="8" type="ORF">M8013_17880</name>
</gene>
<dbReference type="PANTHER" id="PTHR34597:SF3">
    <property type="entry name" value="OUTER MEMBRANE TRANSPORTER CDIB"/>
    <property type="match status" value="1"/>
</dbReference>
<dbReference type="InterPro" id="IPR027282">
    <property type="entry name" value="TPS"/>
</dbReference>
<feature type="domain" description="Haemolysin activator HlyB C-terminal" evidence="5">
    <location>
        <begin position="209"/>
        <end position="522"/>
    </location>
</feature>
<feature type="signal peptide" evidence="4">
    <location>
        <begin position="1"/>
        <end position="24"/>
    </location>
</feature>
<dbReference type="GO" id="GO:0098046">
    <property type="term" value="C:type V protein secretion system complex"/>
    <property type="evidence" value="ECO:0007669"/>
    <property type="project" value="TreeGrafter"/>
</dbReference>
<evidence type="ECO:0000256" key="4">
    <source>
        <dbReference type="SAM" id="SignalP"/>
    </source>
</evidence>
<dbReference type="InterPro" id="IPR013686">
    <property type="entry name" value="Polypept-transport_assoc_ShlB"/>
</dbReference>
<keyword evidence="4" id="KW-0732">Signal</keyword>
<dbReference type="PIRSF" id="PIRSF029745">
    <property type="entry name" value="FhaC"/>
    <property type="match status" value="1"/>
</dbReference>
<feature type="domain" description="Polypeptide-transport-associated ShlB-type" evidence="6">
    <location>
        <begin position="83"/>
        <end position="148"/>
    </location>
</feature>
<dbReference type="Gene3D" id="3.10.20.310">
    <property type="entry name" value="membrane protein fhac"/>
    <property type="match status" value="1"/>
</dbReference>
<dbReference type="GO" id="GO:0008320">
    <property type="term" value="F:protein transmembrane transporter activity"/>
    <property type="evidence" value="ECO:0007669"/>
    <property type="project" value="TreeGrafter"/>
</dbReference>
<dbReference type="GO" id="GO:0046819">
    <property type="term" value="P:protein secretion by the type V secretion system"/>
    <property type="evidence" value="ECO:0007669"/>
    <property type="project" value="TreeGrafter"/>
</dbReference>
<comment type="caution">
    <text evidence="8">The sequence shown here is derived from an EMBL/GenBank/DDBJ whole genome shotgun (WGS) entry which is preliminary data.</text>
</comment>
<keyword evidence="1" id="KW-0472">Membrane</keyword>
<dbReference type="EMBL" id="JAMGZJ010000078">
    <property type="protein sequence ID" value="MCU6670608.1"/>
    <property type="molecule type" value="Genomic_DNA"/>
</dbReference>
<evidence type="ECO:0000256" key="3">
    <source>
        <dbReference type="ARBA" id="ARBA00023237"/>
    </source>
</evidence>
<evidence type="ECO:0000259" key="5">
    <source>
        <dbReference type="Pfam" id="PF03865"/>
    </source>
</evidence>
<dbReference type="RefSeq" id="WP_271269143.1">
    <property type="nucleotide sequence ID" value="NZ_JAMGZJ010000078.1"/>
</dbReference>
<dbReference type="Gene3D" id="2.40.160.50">
    <property type="entry name" value="membrane protein fhac: a member of the omp85/tpsb transporter family"/>
    <property type="match status" value="1"/>
</dbReference>
<evidence type="ECO:0000259" key="6">
    <source>
        <dbReference type="Pfam" id="PF08479"/>
    </source>
</evidence>
<dbReference type="Pfam" id="PF08479">
    <property type="entry name" value="POTRA_2"/>
    <property type="match status" value="1"/>
</dbReference>
<evidence type="ECO:0000256" key="1">
    <source>
        <dbReference type="ARBA" id="ARBA00022452"/>
    </source>
</evidence>
<name>A0A9J6QFA9_9ENTR</name>
<feature type="chain" id="PRO_5039927280" evidence="4">
    <location>
        <begin position="25"/>
        <end position="558"/>
    </location>
</feature>
<reference evidence="8" key="1">
    <citation type="submission" date="2022-05" db="EMBL/GenBank/DDBJ databases">
        <title>Description of a novel species of Leclercia; Leclercia tamurae and the Proposal for a Novel Genus Silvania gen. nov. Containing Two Novel Species Silvania hatchlandensis sp. nov. and Silvania confinis sp. nov. Isolated from the Rhizosphere of Oak.</title>
        <authorList>
            <person name="Maddock D.W."/>
            <person name="Brady C.L."/>
            <person name="Denman S."/>
            <person name="Arnold D."/>
        </authorList>
    </citation>
    <scope>NUCLEOTIDE SEQUENCE</scope>
    <source>
        <strain evidence="8">H4N4</strain>
    </source>
</reference>